<dbReference type="EMBL" id="CP029159">
    <property type="protein sequence ID" value="QKM67031.1"/>
    <property type="molecule type" value="Genomic_DNA"/>
</dbReference>
<feature type="domain" description="Peptidase S26" evidence="5">
    <location>
        <begin position="113"/>
        <end position="150"/>
    </location>
</feature>
<dbReference type="InterPro" id="IPR019533">
    <property type="entry name" value="Peptidase_S26"/>
</dbReference>
<sequence>MSRGAVIAAATAASGAAGWVLWSLRRRYVAVTVRGPSMEPAFRPGDRVIVRRGATPRRGSVVVVEQPSGEDRLRGVPSARPGPGRAAVDGHRWVIKRVEAGPGDLRVTDSGETERIPPGCLYLLGDNPPFSVDSRQLGLFSADRVLGVVRRRI</sequence>
<gene>
    <name evidence="6" type="primary">lepB</name>
    <name evidence="6" type="ORF">STSU_007480</name>
</gene>
<evidence type="ECO:0000259" key="5">
    <source>
        <dbReference type="Pfam" id="PF10502"/>
    </source>
</evidence>
<dbReference type="InterPro" id="IPR036286">
    <property type="entry name" value="LexA/Signal_pep-like_sf"/>
</dbReference>
<comment type="similarity">
    <text evidence="2 3">Belongs to the peptidase S26 family.</text>
</comment>
<dbReference type="SUPFAM" id="SSF51306">
    <property type="entry name" value="LexA/Signal peptidase"/>
    <property type="match status" value="1"/>
</dbReference>
<evidence type="ECO:0000256" key="2">
    <source>
        <dbReference type="ARBA" id="ARBA00009370"/>
    </source>
</evidence>
<evidence type="ECO:0000313" key="7">
    <source>
        <dbReference type="Proteomes" id="UP000005940"/>
    </source>
</evidence>
<dbReference type="PANTHER" id="PTHR43390">
    <property type="entry name" value="SIGNAL PEPTIDASE I"/>
    <property type="match status" value="1"/>
</dbReference>
<dbReference type="GO" id="GO:0005886">
    <property type="term" value="C:plasma membrane"/>
    <property type="evidence" value="ECO:0007669"/>
    <property type="project" value="UniProtKB-SubCell"/>
</dbReference>
<dbReference type="PANTHER" id="PTHR43390:SF1">
    <property type="entry name" value="CHLOROPLAST PROCESSING PEPTIDASE"/>
    <property type="match status" value="1"/>
</dbReference>
<keyword evidence="3" id="KW-0378">Hydrolase</keyword>
<dbReference type="GO" id="GO:0006465">
    <property type="term" value="P:signal peptide processing"/>
    <property type="evidence" value="ECO:0007669"/>
    <property type="project" value="InterPro"/>
</dbReference>
<dbReference type="CDD" id="cd06462">
    <property type="entry name" value="Peptidase_S24_S26"/>
    <property type="match status" value="1"/>
</dbReference>
<dbReference type="InterPro" id="IPR000223">
    <property type="entry name" value="Pept_S26A_signal_pept_1"/>
</dbReference>
<dbReference type="AlphaFoldDB" id="I2N835"/>
<accession>I2N835</accession>
<organism evidence="6 7">
    <name type="scientific">Streptomyces tsukubensis (strain DSM 42081 / NBRC 108919 / NRRL 18488 / 9993)</name>
    <dbReference type="NCBI Taxonomy" id="1114943"/>
    <lineage>
        <taxon>Bacteria</taxon>
        <taxon>Bacillati</taxon>
        <taxon>Actinomycetota</taxon>
        <taxon>Actinomycetes</taxon>
        <taxon>Kitasatosporales</taxon>
        <taxon>Streptomycetaceae</taxon>
        <taxon>Streptomyces</taxon>
    </lineage>
</organism>
<dbReference type="GO" id="GO:0004252">
    <property type="term" value="F:serine-type endopeptidase activity"/>
    <property type="evidence" value="ECO:0007669"/>
    <property type="project" value="InterPro"/>
</dbReference>
<evidence type="ECO:0000256" key="1">
    <source>
        <dbReference type="ARBA" id="ARBA00004401"/>
    </source>
</evidence>
<dbReference type="GO" id="GO:0009003">
    <property type="term" value="F:signal peptidase activity"/>
    <property type="evidence" value="ECO:0007669"/>
    <property type="project" value="UniProtKB-EC"/>
</dbReference>
<dbReference type="Proteomes" id="UP000005940">
    <property type="component" value="Chromosome"/>
</dbReference>
<keyword evidence="7" id="KW-1185">Reference proteome</keyword>
<dbReference type="Pfam" id="PF10502">
    <property type="entry name" value="Peptidase_S26"/>
    <property type="match status" value="1"/>
</dbReference>
<dbReference type="InterPro" id="IPR015927">
    <property type="entry name" value="Peptidase_S24_S26A/B/C"/>
</dbReference>
<comment type="catalytic activity">
    <reaction evidence="3">
        <text>Cleavage of hydrophobic, N-terminal signal or leader sequences from secreted and periplasmic proteins.</text>
        <dbReference type="EC" id="3.4.21.89"/>
    </reaction>
</comment>
<feature type="domain" description="Peptidase S24/S26A/S26B/S26C" evidence="4">
    <location>
        <begin position="24"/>
        <end position="67"/>
    </location>
</feature>
<reference evidence="6 7" key="1">
    <citation type="journal article" date="2012" name="J. Bacteriol.">
        <title>Draft genome of Streptomyces tsukubaensis NRRL 18488, the producer of the clinically important immunosuppressant tacrolimus (FK506).</title>
        <authorList>
            <person name="Barreiro C."/>
            <person name="Prieto C."/>
            <person name="Sola-Landa A."/>
            <person name="Solera E."/>
            <person name="Martinez-Castro M."/>
            <person name="Perez-Redondo R."/>
            <person name="Garcia-Estrada C."/>
            <person name="Aparicio J.F."/>
            <person name="Fernandez-Martinez L.T."/>
            <person name="Santos-Aberturas J."/>
            <person name="Salehi-Najafabadi Z."/>
            <person name="Rodriguez-Garcia A."/>
            <person name="Tauch A."/>
            <person name="Martin J.F."/>
        </authorList>
    </citation>
    <scope>NUCLEOTIDE SEQUENCE [LARGE SCALE GENOMIC DNA]</scope>
    <source>
        <strain evidence="7">DSM 42081 / NBRC 108919 / NRRL 18488 / 9993</strain>
    </source>
</reference>
<evidence type="ECO:0000256" key="3">
    <source>
        <dbReference type="RuleBase" id="RU362042"/>
    </source>
</evidence>
<dbReference type="Gene3D" id="2.10.109.10">
    <property type="entry name" value="Umud Fragment, subunit A"/>
    <property type="match status" value="1"/>
</dbReference>
<dbReference type="RefSeq" id="WP_006346058.1">
    <property type="nucleotide sequence ID" value="NZ_CP029159.1"/>
</dbReference>
<name>I2N835_STRT9</name>
<proteinExistence type="inferred from homology"/>
<dbReference type="Pfam" id="PF00717">
    <property type="entry name" value="Peptidase_S24"/>
    <property type="match status" value="1"/>
</dbReference>
<evidence type="ECO:0000313" key="6">
    <source>
        <dbReference type="EMBL" id="QKM67031.1"/>
    </source>
</evidence>
<comment type="subcellular location">
    <subcellularLocation>
        <location evidence="1">Cell membrane</location>
        <topology evidence="1">Single-pass type II membrane protein</topology>
    </subcellularLocation>
    <subcellularLocation>
        <location evidence="3">Membrane</location>
        <topology evidence="3">Single-pass type II membrane protein</topology>
    </subcellularLocation>
</comment>
<dbReference type="EC" id="3.4.21.89" evidence="3"/>
<keyword evidence="3" id="KW-0645">Protease</keyword>
<evidence type="ECO:0000259" key="4">
    <source>
        <dbReference type="Pfam" id="PF00717"/>
    </source>
</evidence>
<protein>
    <recommendedName>
        <fullName evidence="3">Signal peptidase I</fullName>
        <ecNumber evidence="3">3.4.21.89</ecNumber>
    </recommendedName>
</protein>
<dbReference type="PRINTS" id="PR00727">
    <property type="entry name" value="LEADERPTASE"/>
</dbReference>
<dbReference type="NCBIfam" id="TIGR02227">
    <property type="entry name" value="sigpep_I_bact"/>
    <property type="match status" value="1"/>
</dbReference>